<proteinExistence type="predicted"/>
<feature type="transmembrane region" description="Helical" evidence="5">
    <location>
        <begin position="100"/>
        <end position="119"/>
    </location>
</feature>
<keyword evidence="2 5" id="KW-0812">Transmembrane</keyword>
<feature type="transmembrane region" description="Helical" evidence="5">
    <location>
        <begin position="150"/>
        <end position="168"/>
    </location>
</feature>
<keyword evidence="7" id="KW-1185">Reference proteome</keyword>
<dbReference type="Pfam" id="PF00939">
    <property type="entry name" value="Na_sulph_symp"/>
    <property type="match status" value="1"/>
</dbReference>
<name>A0ABX7BCW8_9PROT</name>
<reference evidence="6" key="1">
    <citation type="submission" date="2021-02" db="EMBL/GenBank/DDBJ databases">
        <title>Skermanella TT6 skin isolate.</title>
        <authorList>
            <person name="Lee K."/>
            <person name="Ganzorig M."/>
        </authorList>
    </citation>
    <scope>NUCLEOTIDE SEQUENCE</scope>
    <source>
        <strain evidence="6">TT6</strain>
    </source>
</reference>
<dbReference type="EMBL" id="CP067420">
    <property type="protein sequence ID" value="QQP92248.1"/>
    <property type="molecule type" value="Genomic_DNA"/>
</dbReference>
<feature type="transmembrane region" description="Helical" evidence="5">
    <location>
        <begin position="57"/>
        <end position="80"/>
    </location>
</feature>
<feature type="transmembrane region" description="Helical" evidence="5">
    <location>
        <begin position="203"/>
        <end position="219"/>
    </location>
</feature>
<feature type="transmembrane region" description="Helical" evidence="5">
    <location>
        <begin position="240"/>
        <end position="257"/>
    </location>
</feature>
<evidence type="ECO:0000313" key="7">
    <source>
        <dbReference type="Proteomes" id="UP000595197"/>
    </source>
</evidence>
<evidence type="ECO:0000256" key="3">
    <source>
        <dbReference type="ARBA" id="ARBA00022989"/>
    </source>
</evidence>
<evidence type="ECO:0000256" key="5">
    <source>
        <dbReference type="SAM" id="Phobius"/>
    </source>
</evidence>
<accession>A0ABX7BCW8</accession>
<dbReference type="Proteomes" id="UP000595197">
    <property type="component" value="Chromosome"/>
</dbReference>
<evidence type="ECO:0000256" key="1">
    <source>
        <dbReference type="ARBA" id="ARBA00004141"/>
    </source>
</evidence>
<evidence type="ECO:0000256" key="4">
    <source>
        <dbReference type="ARBA" id="ARBA00023136"/>
    </source>
</evidence>
<feature type="transmembrane region" description="Helical" evidence="5">
    <location>
        <begin position="263"/>
        <end position="283"/>
    </location>
</feature>
<organism evidence="6 7">
    <name type="scientific">Skermanella cutis</name>
    <dbReference type="NCBI Taxonomy" id="2775420"/>
    <lineage>
        <taxon>Bacteria</taxon>
        <taxon>Pseudomonadati</taxon>
        <taxon>Pseudomonadota</taxon>
        <taxon>Alphaproteobacteria</taxon>
        <taxon>Rhodospirillales</taxon>
        <taxon>Azospirillaceae</taxon>
        <taxon>Skermanella</taxon>
    </lineage>
</organism>
<gene>
    <name evidence="6" type="ORF">IGS68_00465</name>
</gene>
<dbReference type="PANTHER" id="PTHR10283:SF92">
    <property type="entry name" value="LOW-AFFINITY PHOSPHATE TRANSPORTER PHO91"/>
    <property type="match status" value="1"/>
</dbReference>
<feature type="transmembrane region" description="Helical" evidence="5">
    <location>
        <begin position="28"/>
        <end position="50"/>
    </location>
</feature>
<comment type="subcellular location">
    <subcellularLocation>
        <location evidence="1">Membrane</location>
        <topology evidence="1">Multi-pass membrane protein</topology>
    </subcellularLocation>
</comment>
<feature type="transmembrane region" description="Helical" evidence="5">
    <location>
        <begin position="414"/>
        <end position="434"/>
    </location>
</feature>
<feature type="transmembrane region" description="Helical" evidence="5">
    <location>
        <begin position="336"/>
        <end position="359"/>
    </location>
</feature>
<sequence length="441" mass="45793">MLALVPALFGLEPPTGRAAGLVVLTVGLWATGVVPEFVTALVFFTLAMLARIAPPDVIFAGFQSTAWWLVFGGLVVGVAVTRTGLGERLARTLVDALASSYPRLIAGVVAISGGIAFLMPSTMGRVVLLLPIVLALADRVGFVAGRRGRTAMVLAAAFGTYMIPAAILPANVPNMVMAGTVETVFGVTLTYGGYLWLHMPVTGLLKGVVLVALLCRLFPDRPDPAAGERERRPLSAAERRLAAILVVTLGFWTTDFLHGISPAWVGLTAALVCLMPVSGLVPAAEFSRSVNFASLIYVAGVLGMAALVTHSGLGAVLSAGLLAVIPLEPGADALNFASLTGAAAALGVISTMPGLPAILSPLAGELAGATGWPLVTVIMTQVVGFSVVFFPYQVPPLVVALQLGNVRVAEALRLSIPLALVTLAVLTPLNFLWWRLTGWIP</sequence>
<feature type="transmembrane region" description="Helical" evidence="5">
    <location>
        <begin position="371"/>
        <end position="394"/>
    </location>
</feature>
<feature type="transmembrane region" description="Helical" evidence="5">
    <location>
        <begin position="126"/>
        <end position="144"/>
    </location>
</feature>
<dbReference type="PANTHER" id="PTHR10283">
    <property type="entry name" value="SOLUTE CARRIER FAMILY 13 MEMBER"/>
    <property type="match status" value="1"/>
</dbReference>
<dbReference type="InterPro" id="IPR001898">
    <property type="entry name" value="SLC13A/DASS"/>
</dbReference>
<evidence type="ECO:0000256" key="2">
    <source>
        <dbReference type="ARBA" id="ARBA00022692"/>
    </source>
</evidence>
<keyword evidence="3 5" id="KW-1133">Transmembrane helix</keyword>
<feature type="transmembrane region" description="Helical" evidence="5">
    <location>
        <begin position="295"/>
        <end position="324"/>
    </location>
</feature>
<keyword evidence="4 5" id="KW-0472">Membrane</keyword>
<evidence type="ECO:0000313" key="6">
    <source>
        <dbReference type="EMBL" id="QQP92248.1"/>
    </source>
</evidence>
<protein>
    <submittedName>
        <fullName evidence="6">Anion permease</fullName>
    </submittedName>
</protein>